<proteinExistence type="inferred from homology"/>
<keyword evidence="16" id="KW-1133">Transmembrane helix</keyword>
<dbReference type="AlphaFoldDB" id="A0A6N8FLX7"/>
<keyword evidence="8" id="KW-0547">Nucleotide-binding</keyword>
<dbReference type="SMART" id="SM00388">
    <property type="entry name" value="HisKA"/>
    <property type="match status" value="1"/>
</dbReference>
<dbReference type="PANTHER" id="PTHR45339:SF1">
    <property type="entry name" value="HYBRID SIGNAL TRANSDUCTION HISTIDINE KINASE J"/>
    <property type="match status" value="1"/>
</dbReference>
<feature type="domain" description="HAMP" evidence="19">
    <location>
        <begin position="209"/>
        <end position="263"/>
    </location>
</feature>
<dbReference type="InterPro" id="IPR001789">
    <property type="entry name" value="Sig_transdc_resp-reg_receiver"/>
</dbReference>
<evidence type="ECO:0000256" key="11">
    <source>
        <dbReference type="ARBA" id="ARBA00023012"/>
    </source>
</evidence>
<dbReference type="Pfam" id="PF00672">
    <property type="entry name" value="HAMP"/>
    <property type="match status" value="1"/>
</dbReference>
<dbReference type="GO" id="GO:0005524">
    <property type="term" value="F:ATP binding"/>
    <property type="evidence" value="ECO:0007669"/>
    <property type="project" value="UniProtKB-KW"/>
</dbReference>
<dbReference type="GO" id="GO:0000155">
    <property type="term" value="F:phosphorelay sensor kinase activity"/>
    <property type="evidence" value="ECO:0007669"/>
    <property type="project" value="InterPro"/>
</dbReference>
<evidence type="ECO:0000313" key="20">
    <source>
        <dbReference type="EMBL" id="MUK88997.1"/>
    </source>
</evidence>
<dbReference type="SMART" id="SM00387">
    <property type="entry name" value="HATPase_c"/>
    <property type="match status" value="1"/>
</dbReference>
<evidence type="ECO:0000256" key="10">
    <source>
        <dbReference type="ARBA" id="ARBA00022840"/>
    </source>
</evidence>
<feature type="domain" description="Response regulatory" evidence="18">
    <location>
        <begin position="967"/>
        <end position="1084"/>
    </location>
</feature>
<evidence type="ECO:0000256" key="3">
    <source>
        <dbReference type="ARBA" id="ARBA00006402"/>
    </source>
</evidence>
<keyword evidence="7" id="KW-0808">Transferase</keyword>
<dbReference type="Pfam" id="PF00512">
    <property type="entry name" value="HisKA"/>
    <property type="match status" value="1"/>
</dbReference>
<dbReference type="InterPro" id="IPR003594">
    <property type="entry name" value="HATPase_dom"/>
</dbReference>
<dbReference type="FunFam" id="3.30.565.10:FF:000010">
    <property type="entry name" value="Sensor histidine kinase RcsC"/>
    <property type="match status" value="1"/>
</dbReference>
<dbReference type="PROSITE" id="PS50885">
    <property type="entry name" value="HAMP"/>
    <property type="match status" value="1"/>
</dbReference>
<feature type="transmembrane region" description="Helical" evidence="16">
    <location>
        <begin position="186"/>
        <end position="211"/>
    </location>
</feature>
<dbReference type="SUPFAM" id="SSF47384">
    <property type="entry name" value="Homodimeric domain of signal transducing histidine kinase"/>
    <property type="match status" value="1"/>
</dbReference>
<dbReference type="InterPro" id="IPR003660">
    <property type="entry name" value="HAMP_dom"/>
</dbReference>
<dbReference type="Pfam" id="PF12729">
    <property type="entry name" value="4HB_MCP_1"/>
    <property type="match status" value="1"/>
</dbReference>
<dbReference type="SUPFAM" id="SSF158472">
    <property type="entry name" value="HAMP domain-like"/>
    <property type="match status" value="1"/>
</dbReference>
<comment type="catalytic activity">
    <reaction evidence="1">
        <text>ATP + protein L-histidine = ADP + protein N-phospho-L-histidine.</text>
        <dbReference type="EC" id="2.7.13.3"/>
    </reaction>
</comment>
<evidence type="ECO:0000256" key="7">
    <source>
        <dbReference type="ARBA" id="ARBA00022679"/>
    </source>
</evidence>
<feature type="compositionally biased region" description="Polar residues" evidence="15">
    <location>
        <begin position="449"/>
        <end position="459"/>
    </location>
</feature>
<dbReference type="EC" id="2.7.13.3" evidence="4"/>
<accession>A0A6N8FLX7</accession>
<evidence type="ECO:0000256" key="15">
    <source>
        <dbReference type="SAM" id="MobiDB-lite"/>
    </source>
</evidence>
<evidence type="ECO:0000256" key="12">
    <source>
        <dbReference type="ARBA" id="ARBA00023136"/>
    </source>
</evidence>
<dbReference type="CDD" id="cd17546">
    <property type="entry name" value="REC_hyHK_CKI1_RcsC-like"/>
    <property type="match status" value="1"/>
</dbReference>
<dbReference type="InterPro" id="IPR036097">
    <property type="entry name" value="HisK_dim/P_sf"/>
</dbReference>
<dbReference type="InterPro" id="IPR003018">
    <property type="entry name" value="GAF"/>
</dbReference>
<dbReference type="PRINTS" id="PR00344">
    <property type="entry name" value="BCTRLSENSOR"/>
</dbReference>
<evidence type="ECO:0000259" key="18">
    <source>
        <dbReference type="PROSITE" id="PS50110"/>
    </source>
</evidence>
<keyword evidence="6 14" id="KW-0597">Phosphoprotein</keyword>
<dbReference type="CDD" id="cd16922">
    <property type="entry name" value="HATPase_EvgS-ArcB-TorS-like"/>
    <property type="match status" value="1"/>
</dbReference>
<keyword evidence="12 16" id="KW-0472">Membrane</keyword>
<evidence type="ECO:0000256" key="2">
    <source>
        <dbReference type="ARBA" id="ARBA00004651"/>
    </source>
</evidence>
<feature type="region of interest" description="Disordered" evidence="15">
    <location>
        <begin position="449"/>
        <end position="468"/>
    </location>
</feature>
<comment type="subcellular location">
    <subcellularLocation>
        <location evidence="2">Cell membrane</location>
        <topology evidence="2">Multi-pass membrane protein</topology>
    </subcellularLocation>
</comment>
<dbReference type="Gene3D" id="1.10.287.130">
    <property type="match status" value="1"/>
</dbReference>
<evidence type="ECO:0000256" key="1">
    <source>
        <dbReference type="ARBA" id="ARBA00000085"/>
    </source>
</evidence>
<dbReference type="CDD" id="cd00082">
    <property type="entry name" value="HisKA"/>
    <property type="match status" value="1"/>
</dbReference>
<keyword evidence="5" id="KW-1003">Cell membrane</keyword>
<dbReference type="InterPro" id="IPR029016">
    <property type="entry name" value="GAF-like_dom_sf"/>
</dbReference>
<comment type="caution">
    <text evidence="20">The sequence shown here is derived from an EMBL/GenBank/DDBJ whole genome shotgun (WGS) entry which is preliminary data.</text>
</comment>
<dbReference type="InterPro" id="IPR036890">
    <property type="entry name" value="HATPase_C_sf"/>
</dbReference>
<dbReference type="CDD" id="cd19411">
    <property type="entry name" value="MCP2201-like_sensor"/>
    <property type="match status" value="1"/>
</dbReference>
<dbReference type="Proteomes" id="UP000469125">
    <property type="component" value="Unassembled WGS sequence"/>
</dbReference>
<evidence type="ECO:0000259" key="17">
    <source>
        <dbReference type="PROSITE" id="PS50109"/>
    </source>
</evidence>
<dbReference type="SUPFAM" id="SSF52172">
    <property type="entry name" value="CheY-like"/>
    <property type="match status" value="2"/>
</dbReference>
<sequence length="1092" mass="123035">MITLKIRTKLLLALSTLPILILITIGIGRFQLANFYEISSTLQDNYDLSVVANTINTDLKDEAISLRNILMTDDENIIQHEISSIQIVSERIMDNLSLLESKAYTPEQEALVNDLIETNEKYNTYQDQILQLVTAGENDAATALMQETSQDFHSQFMASISEILTTFEAGMNSTIATVEEDFSRSIILQSVIIAVSTFFILLLLFRTVWLLSSRLNKVSKAMNDIANENIDLDTRVEVSANDEIGEVAQSFNQLAAAVEEKRKSEKELIWTKSNIADVTSSLTGAKSVETLLETFLSKVIPLVNGSHAVFYVKEELDHEQEPVFKLRASYAFQERKHMTNEIHLGEGLIGQAALEKTPIILSHVPSDYVSIKSGLGEAPPLNLYVVPILFENDVKAVLEIASFESFSESERSVIEELSSDLGIMLESVIGRYKLAKALEESQTLMEEIQAQSEELQTQQDELKTTNEELEQQTIALRESEEKLQMQQEELEQTNVELEEKANDLEEQNKRFEEKNQELEQARMELEERAKQLALSSKYKSEFLANMSHELRTPLNSMLILSNLLSENTEGALSPKQVEYANTIYSSGRDLLALINDILDLSKIESGKMDVHTSHVHVHDLAEFVESNFRPVADKKNVQFHINYDNKLPETIYSDEIKIQQVLKNLLSNAFKFTKKGEVTLEITKQQLIGMKPTYVFSVHDTGIGISKENQELIFDAFQQADGTTSRKYGGTGLGLSISKEIASLLGGSLTVDSEEGKGSTFTFYVTDYDDQTDSNNPLWLEELAGTVEPEAKPPQQEIKHEIITQPEQATKLIVEENSHIKRLLIVDDDLVQRNSLLELVGEMNVIIKAVSTGSEAIKELTRTKFDCVVLDLGLTDTTGFELLEEMMELEKNDELKVIVYTGRDLTSKEERYLNKYTHTIIIKDQHSPQRLKEELKLFLVDDQQETDQMSQVASQEEIKSTVFSNMRALIVDDDVRNVYALSSILEVQGMDVSFAENGLEGLEMLKSTPGIDIVLMDIMMPEMDGYEAITRIREIPSFKELPIIALTAKAMIEDREKCLAAGASDYIVKPINPEQLISLIKVWLFNQDGKDN</sequence>
<keyword evidence="10" id="KW-0067">ATP-binding</keyword>
<dbReference type="InterPro" id="IPR047347">
    <property type="entry name" value="YvaQ-like_sensor"/>
</dbReference>
<evidence type="ECO:0000256" key="13">
    <source>
        <dbReference type="ARBA" id="ARBA00074306"/>
    </source>
</evidence>
<evidence type="ECO:0000256" key="4">
    <source>
        <dbReference type="ARBA" id="ARBA00012438"/>
    </source>
</evidence>
<dbReference type="PROSITE" id="PS50109">
    <property type="entry name" value="HIS_KIN"/>
    <property type="match status" value="1"/>
</dbReference>
<organism evidence="20 21">
    <name type="scientific">Ornithinibacillus caprae</name>
    <dbReference type="NCBI Taxonomy" id="2678566"/>
    <lineage>
        <taxon>Bacteria</taxon>
        <taxon>Bacillati</taxon>
        <taxon>Bacillota</taxon>
        <taxon>Bacilli</taxon>
        <taxon>Bacillales</taxon>
        <taxon>Bacillaceae</taxon>
        <taxon>Ornithinibacillus</taxon>
    </lineage>
</organism>
<dbReference type="CDD" id="cd06225">
    <property type="entry name" value="HAMP"/>
    <property type="match status" value="1"/>
</dbReference>
<evidence type="ECO:0000256" key="6">
    <source>
        <dbReference type="ARBA" id="ARBA00022553"/>
    </source>
</evidence>
<feature type="modified residue" description="4-aspartylphosphate" evidence="14">
    <location>
        <position position="1017"/>
    </location>
</feature>
<evidence type="ECO:0000256" key="14">
    <source>
        <dbReference type="PROSITE-ProRule" id="PRU00169"/>
    </source>
</evidence>
<dbReference type="SUPFAM" id="SSF55781">
    <property type="entry name" value="GAF domain-like"/>
    <property type="match status" value="1"/>
</dbReference>
<dbReference type="SUPFAM" id="SSF55874">
    <property type="entry name" value="ATPase domain of HSP90 chaperone/DNA topoisomerase II/histidine kinase"/>
    <property type="match status" value="1"/>
</dbReference>
<evidence type="ECO:0000256" key="8">
    <source>
        <dbReference type="ARBA" id="ARBA00022741"/>
    </source>
</evidence>
<dbReference type="InterPro" id="IPR011006">
    <property type="entry name" value="CheY-like_superfamily"/>
</dbReference>
<evidence type="ECO:0000313" key="21">
    <source>
        <dbReference type="Proteomes" id="UP000469125"/>
    </source>
</evidence>
<dbReference type="PANTHER" id="PTHR45339">
    <property type="entry name" value="HYBRID SIGNAL TRANSDUCTION HISTIDINE KINASE J"/>
    <property type="match status" value="1"/>
</dbReference>
<dbReference type="Pfam" id="PF13185">
    <property type="entry name" value="GAF_2"/>
    <property type="match status" value="1"/>
</dbReference>
<dbReference type="Gene3D" id="3.40.50.2300">
    <property type="match status" value="2"/>
</dbReference>
<dbReference type="EMBL" id="WOCA01000008">
    <property type="protein sequence ID" value="MUK88997.1"/>
    <property type="molecule type" value="Genomic_DNA"/>
</dbReference>
<evidence type="ECO:0000259" key="19">
    <source>
        <dbReference type="PROSITE" id="PS50885"/>
    </source>
</evidence>
<comment type="similarity">
    <text evidence="3">In the N-terminal section; belongs to the phytochrome family.</text>
</comment>
<keyword evidence="11" id="KW-0902">Two-component regulatory system</keyword>
<feature type="modified residue" description="4-aspartylphosphate" evidence="14">
    <location>
        <position position="871"/>
    </location>
</feature>
<dbReference type="InterPro" id="IPR024478">
    <property type="entry name" value="HlyB_4HB_MCP"/>
</dbReference>
<dbReference type="InterPro" id="IPR003661">
    <property type="entry name" value="HisK_dim/P_dom"/>
</dbReference>
<dbReference type="Pfam" id="PF00072">
    <property type="entry name" value="Response_reg"/>
    <property type="match status" value="2"/>
</dbReference>
<evidence type="ECO:0000256" key="9">
    <source>
        <dbReference type="ARBA" id="ARBA00022777"/>
    </source>
</evidence>
<dbReference type="InterPro" id="IPR004358">
    <property type="entry name" value="Sig_transdc_His_kin-like_C"/>
</dbReference>
<name>A0A6N8FLX7_9BACI</name>
<dbReference type="SMART" id="SM00448">
    <property type="entry name" value="REC"/>
    <property type="match status" value="2"/>
</dbReference>
<feature type="domain" description="Histidine kinase" evidence="17">
    <location>
        <begin position="545"/>
        <end position="769"/>
    </location>
</feature>
<feature type="domain" description="Response regulatory" evidence="18">
    <location>
        <begin position="822"/>
        <end position="938"/>
    </location>
</feature>
<evidence type="ECO:0000256" key="16">
    <source>
        <dbReference type="SAM" id="Phobius"/>
    </source>
</evidence>
<keyword evidence="21" id="KW-1185">Reference proteome</keyword>
<dbReference type="Gene3D" id="3.30.565.10">
    <property type="entry name" value="Histidine kinase-like ATPase, C-terminal domain"/>
    <property type="match status" value="1"/>
</dbReference>
<dbReference type="GO" id="GO:0005886">
    <property type="term" value="C:plasma membrane"/>
    <property type="evidence" value="ECO:0007669"/>
    <property type="project" value="UniProtKB-SubCell"/>
</dbReference>
<dbReference type="SMART" id="SM00304">
    <property type="entry name" value="HAMP"/>
    <property type="match status" value="1"/>
</dbReference>
<reference evidence="20 21" key="1">
    <citation type="submission" date="2019-11" db="EMBL/GenBank/DDBJ databases">
        <authorList>
            <person name="Li X."/>
        </authorList>
    </citation>
    <scope>NUCLEOTIDE SEQUENCE [LARGE SCALE GENOMIC DNA]</scope>
    <source>
        <strain evidence="20 21">L9</strain>
    </source>
</reference>
<dbReference type="Pfam" id="PF02518">
    <property type="entry name" value="HATPase_c"/>
    <property type="match status" value="1"/>
</dbReference>
<dbReference type="InterPro" id="IPR005467">
    <property type="entry name" value="His_kinase_dom"/>
</dbReference>
<keyword evidence="16" id="KW-0812">Transmembrane</keyword>
<dbReference type="Gene3D" id="3.30.450.40">
    <property type="match status" value="1"/>
</dbReference>
<gene>
    <name evidence="20" type="ORF">GMD78_11490</name>
</gene>
<dbReference type="Gene3D" id="6.10.340.10">
    <property type="match status" value="1"/>
</dbReference>
<keyword evidence="9" id="KW-0418">Kinase</keyword>
<evidence type="ECO:0000256" key="5">
    <source>
        <dbReference type="ARBA" id="ARBA00022475"/>
    </source>
</evidence>
<protein>
    <recommendedName>
        <fullName evidence="13">Circadian input-output histidine kinase CikA</fullName>
        <ecNumber evidence="4">2.7.13.3</ecNumber>
    </recommendedName>
</protein>
<dbReference type="PROSITE" id="PS50110">
    <property type="entry name" value="RESPONSE_REGULATORY"/>
    <property type="match status" value="2"/>
</dbReference>